<evidence type="ECO:0000313" key="1">
    <source>
        <dbReference type="EMBL" id="CCG87602.1"/>
    </source>
</evidence>
<dbReference type="InterPro" id="IPR012348">
    <property type="entry name" value="RNR-like"/>
</dbReference>
<gene>
    <name evidence="1" type="ORF">EPIR_2237</name>
</gene>
<reference evidence="1 2" key="1">
    <citation type="journal article" date="2013" name="Syst. Appl. Microbiol.">
        <title>Phylogenetic position and virulence apparatus of the pear flower necrosis pathogen Erwinia piriflorinigrans CFBP 5888T as assessed by comparative genomics.</title>
        <authorList>
            <person name="Smits T.H."/>
            <person name="Rezzonico F."/>
            <person name="Lopez M.M."/>
            <person name="Blom J."/>
            <person name="Goesmann A."/>
            <person name="Frey J.E."/>
            <person name="Duffy B."/>
        </authorList>
    </citation>
    <scope>NUCLEOTIDE SEQUENCE [LARGE SCALE GENOMIC DNA]</scope>
    <source>
        <strain evidence="2">CFBP5888</strain>
    </source>
</reference>
<evidence type="ECO:0008006" key="3">
    <source>
        <dbReference type="Google" id="ProtNLM"/>
    </source>
</evidence>
<dbReference type="AlphaFoldDB" id="V5Z8D0"/>
<proteinExistence type="predicted"/>
<dbReference type="Gene3D" id="1.10.620.20">
    <property type="entry name" value="Ribonucleotide Reductase, subunit A"/>
    <property type="match status" value="1"/>
</dbReference>
<dbReference type="InterPro" id="IPR009078">
    <property type="entry name" value="Ferritin-like_SF"/>
</dbReference>
<name>V5Z8D0_9GAMM</name>
<dbReference type="STRING" id="1161919.EPIR_2237"/>
<evidence type="ECO:0000313" key="2">
    <source>
        <dbReference type="Proteomes" id="UP000018217"/>
    </source>
</evidence>
<dbReference type="Proteomes" id="UP000018217">
    <property type="component" value="Unassembled WGS sequence"/>
</dbReference>
<dbReference type="OrthoDB" id="581579at2"/>
<dbReference type="GO" id="GO:0016491">
    <property type="term" value="F:oxidoreductase activity"/>
    <property type="evidence" value="ECO:0007669"/>
    <property type="project" value="InterPro"/>
</dbReference>
<protein>
    <recommendedName>
        <fullName evidence="3">p-aminobenzoate N-oxygenase AurF</fullName>
    </recommendedName>
</protein>
<sequence length="311" mass="36403">MNMTIKKVIIRCHKLDGFSESWDKTSSVKKPSVSFTCFEAEKADYPESLVPFHQHPLYQKLDHETKTRILSAAWIWYNEKTEFLEELIVNPACQLIVTKRFFGACSNEVRRLISQIMVDEQYHAYMSIYPSIFTREKRDLEGLYFEYPHVIKRYRDIDNTHNDEGTKNILLLAFMVVAELSINGYLNLLSKNEDIQPLNKEITYNHQKDEARHSFIVKQVAKDIYINMSEEEKTLFSGFINEALIAFVKAEFLPWKIILEFIGVPFAEELIRFSEEKQNGAPLFRDVRVLQGFINELGFGHRVPYLEKLVG</sequence>
<organism evidence="1 2">
    <name type="scientific">Erwinia piriflorinigrans CFBP 5888</name>
    <dbReference type="NCBI Taxonomy" id="1161919"/>
    <lineage>
        <taxon>Bacteria</taxon>
        <taxon>Pseudomonadati</taxon>
        <taxon>Pseudomonadota</taxon>
        <taxon>Gammaproteobacteria</taxon>
        <taxon>Enterobacterales</taxon>
        <taxon>Erwiniaceae</taxon>
        <taxon>Erwinia</taxon>
    </lineage>
</organism>
<dbReference type="InterPro" id="IPR025859">
    <property type="entry name" value="AurF/CmlI"/>
</dbReference>
<dbReference type="EMBL" id="CAHS01000015">
    <property type="protein sequence ID" value="CCG87602.1"/>
    <property type="molecule type" value="Genomic_DNA"/>
</dbReference>
<accession>V5Z8D0</accession>
<dbReference type="SUPFAM" id="SSF47240">
    <property type="entry name" value="Ferritin-like"/>
    <property type="match status" value="1"/>
</dbReference>
<dbReference type="Pfam" id="PF11583">
    <property type="entry name" value="AurF"/>
    <property type="match status" value="1"/>
</dbReference>
<comment type="caution">
    <text evidence="1">The sequence shown here is derived from an EMBL/GenBank/DDBJ whole genome shotgun (WGS) entry which is preliminary data.</text>
</comment>
<keyword evidence="2" id="KW-1185">Reference proteome</keyword>